<accession>A0A1E8Q2T2</accession>
<dbReference type="AlphaFoldDB" id="A0A1E8Q2T2"/>
<evidence type="ECO:0000313" key="2">
    <source>
        <dbReference type="Proteomes" id="UP000178953"/>
    </source>
</evidence>
<dbReference type="Proteomes" id="UP000178953">
    <property type="component" value="Unassembled WGS sequence"/>
</dbReference>
<comment type="caution">
    <text evidence="1">The sequence shown here is derived from an EMBL/GenBank/DDBJ whole genome shotgun (WGS) entry which is preliminary data.</text>
</comment>
<proteinExistence type="predicted"/>
<reference evidence="1 2" key="1">
    <citation type="submission" date="2016-09" db="EMBL/GenBank/DDBJ databases">
        <title>genome sequence of Mycobacterium sp. 739 SCH.</title>
        <authorList>
            <person name="Greninger A.L."/>
            <person name="Qin X."/>
            <person name="Jerome K."/>
            <person name="Vora S."/>
            <person name="Quinn K."/>
        </authorList>
    </citation>
    <scope>NUCLEOTIDE SEQUENCE [LARGE SCALE GENOMIC DNA]</scope>
    <source>
        <strain evidence="1 2">SCH</strain>
    </source>
</reference>
<gene>
    <name evidence="1" type="ORF">BEL07_17100</name>
</gene>
<dbReference type="RefSeq" id="WP_070354310.1">
    <property type="nucleotide sequence ID" value="NZ_CP043474.1"/>
</dbReference>
<protein>
    <submittedName>
        <fullName evidence="1">Uncharacterized protein</fullName>
    </submittedName>
</protein>
<sequence length="79" mass="9079">MTLFEVDPTHVIVKYKTGTRQDWIDSGEDVFPIVGRDGKEWLVDMQGETLSLTDFLVVFPTPLDPDVFTTWSFDWRAAV</sequence>
<organism evidence="1 2">
    <name type="scientific">Mycolicibacterium grossiae</name>
    <dbReference type="NCBI Taxonomy" id="1552759"/>
    <lineage>
        <taxon>Bacteria</taxon>
        <taxon>Bacillati</taxon>
        <taxon>Actinomycetota</taxon>
        <taxon>Actinomycetes</taxon>
        <taxon>Mycobacteriales</taxon>
        <taxon>Mycobacteriaceae</taxon>
        <taxon>Mycolicibacterium</taxon>
    </lineage>
</organism>
<keyword evidence="2" id="KW-1185">Reference proteome</keyword>
<dbReference type="EMBL" id="MCHX01000038">
    <property type="protein sequence ID" value="OFJ52561.1"/>
    <property type="molecule type" value="Genomic_DNA"/>
</dbReference>
<evidence type="ECO:0000313" key="1">
    <source>
        <dbReference type="EMBL" id="OFJ52561.1"/>
    </source>
</evidence>
<name>A0A1E8Q2T2_9MYCO</name>